<dbReference type="PROSITE" id="PS50994">
    <property type="entry name" value="INTEGRASE"/>
    <property type="match status" value="1"/>
</dbReference>
<dbReference type="InterPro" id="IPR012337">
    <property type="entry name" value="RNaseH-like_sf"/>
</dbReference>
<gene>
    <name evidence="2" type="ORF">MNBD_IGNAVI01-1649</name>
</gene>
<feature type="domain" description="Integrase catalytic" evidence="1">
    <location>
        <begin position="148"/>
        <end position="338"/>
    </location>
</feature>
<organism evidence="2">
    <name type="scientific">hydrothermal vent metagenome</name>
    <dbReference type="NCBI Taxonomy" id="652676"/>
    <lineage>
        <taxon>unclassified sequences</taxon>
        <taxon>metagenomes</taxon>
        <taxon>ecological metagenomes</taxon>
    </lineage>
</organism>
<dbReference type="InterPro" id="IPR001584">
    <property type="entry name" value="Integrase_cat-core"/>
</dbReference>
<dbReference type="InterPro" id="IPR036397">
    <property type="entry name" value="RNaseH_sf"/>
</dbReference>
<protein>
    <recommendedName>
        <fullName evidence="1">Integrase catalytic domain-containing protein</fullName>
    </recommendedName>
</protein>
<name>A0A3B1BGF7_9ZZZZ</name>
<dbReference type="Gene3D" id="3.30.420.10">
    <property type="entry name" value="Ribonuclease H-like superfamily/Ribonuclease H"/>
    <property type="match status" value="1"/>
</dbReference>
<dbReference type="GO" id="GO:0015074">
    <property type="term" value="P:DNA integration"/>
    <property type="evidence" value="ECO:0007669"/>
    <property type="project" value="InterPro"/>
</dbReference>
<dbReference type="SUPFAM" id="SSF53098">
    <property type="entry name" value="Ribonuclease H-like"/>
    <property type="match status" value="1"/>
</dbReference>
<accession>A0A3B1BGF7</accession>
<dbReference type="GO" id="GO:0003676">
    <property type="term" value="F:nucleic acid binding"/>
    <property type="evidence" value="ECO:0007669"/>
    <property type="project" value="InterPro"/>
</dbReference>
<evidence type="ECO:0000313" key="2">
    <source>
        <dbReference type="EMBL" id="VAX17366.1"/>
    </source>
</evidence>
<dbReference type="EMBL" id="UOGD01000077">
    <property type="protein sequence ID" value="VAX17366.1"/>
    <property type="molecule type" value="Genomic_DNA"/>
</dbReference>
<proteinExistence type="predicted"/>
<evidence type="ECO:0000259" key="1">
    <source>
        <dbReference type="PROSITE" id="PS50994"/>
    </source>
</evidence>
<sequence>MSNESKREYLATIRTRYLSSSKKEKEKILDKFCNTCNYHRKYAIRKLNEKEKKKANKKGKRGRKKRYNSPELKEFIITLWKRSNLACSVRLKAMIPLWLPHYPKELKEETKELLLAISASTIDRLLRVNRNRYGKLGLATTKPGSLIRKQIPIKTKQWDETQPGFIEADTVAHCGGSLSGTFVYSLNTVDIATGWTEARALWGKGQKTAFEAIRSIEASIPFKLKGFDSDNGGEFINWHLFTYFVKRKRPVDYTRSRAYQKNDNAHIEGKNWTHIRQYFGYMRFDKQEIVDMMNDLFLNEWSYLHNFFLPSMKLNSKERINGKVIKKHSPPKTPLLRLVESRILTKKKEKELQKIFKKIDPFELQKRVEKKIKNILNYAMKVS</sequence>
<reference evidence="2" key="1">
    <citation type="submission" date="2018-06" db="EMBL/GenBank/DDBJ databases">
        <authorList>
            <person name="Zhirakovskaya E."/>
        </authorList>
    </citation>
    <scope>NUCLEOTIDE SEQUENCE</scope>
</reference>
<dbReference type="AlphaFoldDB" id="A0A3B1BGF7"/>